<organism evidence="1 2">
    <name type="scientific">Streptomyces caniferus</name>
    <dbReference type="NCBI Taxonomy" id="285557"/>
    <lineage>
        <taxon>Bacteria</taxon>
        <taxon>Bacillati</taxon>
        <taxon>Actinomycetota</taxon>
        <taxon>Actinomycetes</taxon>
        <taxon>Kitasatosporales</taxon>
        <taxon>Streptomycetaceae</taxon>
        <taxon>Streptomyces</taxon>
    </lineage>
</organism>
<dbReference type="Proteomes" id="UP000435837">
    <property type="component" value="Unassembled WGS sequence"/>
</dbReference>
<proteinExistence type="predicted"/>
<dbReference type="AlphaFoldDB" id="A0A640SCB4"/>
<dbReference type="EMBL" id="BLIN01000005">
    <property type="protein sequence ID" value="GFE08156.1"/>
    <property type="molecule type" value="Genomic_DNA"/>
</dbReference>
<evidence type="ECO:0000313" key="1">
    <source>
        <dbReference type="EMBL" id="GFE08156.1"/>
    </source>
</evidence>
<name>A0A640SCB4_9ACTN</name>
<gene>
    <name evidence="1" type="ORF">Scani_44240</name>
</gene>
<reference evidence="1 2" key="1">
    <citation type="submission" date="2019-12" db="EMBL/GenBank/DDBJ databases">
        <title>Whole genome shotgun sequence of Streptomyces caniferus NBRC 15389.</title>
        <authorList>
            <person name="Ichikawa N."/>
            <person name="Kimura A."/>
            <person name="Kitahashi Y."/>
            <person name="Komaki H."/>
            <person name="Tamura T."/>
        </authorList>
    </citation>
    <scope>NUCLEOTIDE SEQUENCE [LARGE SCALE GENOMIC DNA]</scope>
    <source>
        <strain evidence="1 2">NBRC 15389</strain>
    </source>
</reference>
<evidence type="ECO:0000313" key="2">
    <source>
        <dbReference type="Proteomes" id="UP000435837"/>
    </source>
</evidence>
<accession>A0A640SCB4</accession>
<protein>
    <submittedName>
        <fullName evidence="1">Uncharacterized protein</fullName>
    </submittedName>
</protein>
<sequence length="100" mass="10437">MGHAASGDHRLDAALPQQATVLVEVVAPVGIQVPRLAARPSPQSPDRPDRVEQWQQLGDVVAVAAGECDGERGSVPVDYQVVLGTRAGAVDRRGANVIPP</sequence>
<comment type="caution">
    <text evidence="1">The sequence shown here is derived from an EMBL/GenBank/DDBJ whole genome shotgun (WGS) entry which is preliminary data.</text>
</comment>